<keyword evidence="3" id="KW-1185">Reference proteome</keyword>
<dbReference type="EMBL" id="JACHVZ010000006">
    <property type="protein sequence ID" value="MBB2928099.1"/>
    <property type="molecule type" value="Genomic_DNA"/>
</dbReference>
<comment type="caution">
    <text evidence="2">The sequence shown here is derived from an EMBL/GenBank/DDBJ whole genome shotgun (WGS) entry which is preliminary data.</text>
</comment>
<protein>
    <submittedName>
        <fullName evidence="2">Uncharacterized protein</fullName>
    </submittedName>
</protein>
<evidence type="ECO:0000313" key="2">
    <source>
        <dbReference type="EMBL" id="MBB2928099.1"/>
    </source>
</evidence>
<dbReference type="RefSeq" id="WP_110385511.1">
    <property type="nucleotide sequence ID" value="NZ_JACHVZ010000006.1"/>
</dbReference>
<sequence length="134" mass="14031">MALHDGGHIAGTVTIASADTHANAFGFDGERLTTVHGPSWHFALDGRCKINGGESLSLDAAGGIARLPRHPAGARRRFGQHRARTSLCLSRGMGMSGIGLPSLTAANASARREKMSMATQRRPSTSRDGGQPQS</sequence>
<evidence type="ECO:0000313" key="3">
    <source>
        <dbReference type="Proteomes" id="UP000533533"/>
    </source>
</evidence>
<dbReference type="Proteomes" id="UP000533533">
    <property type="component" value="Unassembled WGS sequence"/>
</dbReference>
<feature type="compositionally biased region" description="Polar residues" evidence="1">
    <location>
        <begin position="117"/>
        <end position="134"/>
    </location>
</feature>
<name>A0ABR6FKZ6_9BURK</name>
<accession>A0ABR6FKZ6</accession>
<feature type="region of interest" description="Disordered" evidence="1">
    <location>
        <begin position="105"/>
        <end position="134"/>
    </location>
</feature>
<reference evidence="2 3" key="1">
    <citation type="submission" date="2020-08" db="EMBL/GenBank/DDBJ databases">
        <title>Genomic Encyclopedia of Type Strains, Phase IV (KMG-V): Genome sequencing to study the core and pangenomes of soil and plant-associated prokaryotes.</title>
        <authorList>
            <person name="Whitman W."/>
        </authorList>
    </citation>
    <scope>NUCLEOTIDE SEQUENCE [LARGE SCALE GENOMIC DNA]</scope>
    <source>
        <strain evidence="2 3">SRMrh-85</strain>
    </source>
</reference>
<evidence type="ECO:0000256" key="1">
    <source>
        <dbReference type="SAM" id="MobiDB-lite"/>
    </source>
</evidence>
<organism evidence="2 3">
    <name type="scientific">Paraburkholderia silvatlantica</name>
    <dbReference type="NCBI Taxonomy" id="321895"/>
    <lineage>
        <taxon>Bacteria</taxon>
        <taxon>Pseudomonadati</taxon>
        <taxon>Pseudomonadota</taxon>
        <taxon>Betaproteobacteria</taxon>
        <taxon>Burkholderiales</taxon>
        <taxon>Burkholderiaceae</taxon>
        <taxon>Paraburkholderia</taxon>
    </lineage>
</organism>
<gene>
    <name evidence="2" type="ORF">FHX59_002520</name>
</gene>
<proteinExistence type="predicted"/>